<reference evidence="1 2" key="1">
    <citation type="journal article" date="2019" name="Sci. Rep.">
        <title>Orb-weaving spider Araneus ventricosus genome elucidates the spidroin gene catalogue.</title>
        <authorList>
            <person name="Kono N."/>
            <person name="Nakamura H."/>
            <person name="Ohtoshi R."/>
            <person name="Moran D.A.P."/>
            <person name="Shinohara A."/>
            <person name="Yoshida Y."/>
            <person name="Fujiwara M."/>
            <person name="Mori M."/>
            <person name="Tomita M."/>
            <person name="Arakawa K."/>
        </authorList>
    </citation>
    <scope>NUCLEOTIDE SEQUENCE [LARGE SCALE GENOMIC DNA]</scope>
</reference>
<dbReference type="EMBL" id="BGPR01011006">
    <property type="protein sequence ID" value="GBN49124.1"/>
    <property type="molecule type" value="Genomic_DNA"/>
</dbReference>
<dbReference type="Proteomes" id="UP000499080">
    <property type="component" value="Unassembled WGS sequence"/>
</dbReference>
<comment type="caution">
    <text evidence="1">The sequence shown here is derived from an EMBL/GenBank/DDBJ whole genome shotgun (WGS) entry which is preliminary data.</text>
</comment>
<evidence type="ECO:0000313" key="2">
    <source>
        <dbReference type="Proteomes" id="UP000499080"/>
    </source>
</evidence>
<dbReference type="AlphaFoldDB" id="A0A4Y2PCP3"/>
<evidence type="ECO:0000313" key="1">
    <source>
        <dbReference type="EMBL" id="GBN49124.1"/>
    </source>
</evidence>
<gene>
    <name evidence="1" type="ORF">AVEN_241251_1</name>
</gene>
<protein>
    <submittedName>
        <fullName evidence="1">Uncharacterized protein</fullName>
    </submittedName>
</protein>
<proteinExistence type="predicted"/>
<organism evidence="1 2">
    <name type="scientific">Araneus ventricosus</name>
    <name type="common">Orbweaver spider</name>
    <name type="synonym">Epeira ventricosa</name>
    <dbReference type="NCBI Taxonomy" id="182803"/>
    <lineage>
        <taxon>Eukaryota</taxon>
        <taxon>Metazoa</taxon>
        <taxon>Ecdysozoa</taxon>
        <taxon>Arthropoda</taxon>
        <taxon>Chelicerata</taxon>
        <taxon>Arachnida</taxon>
        <taxon>Araneae</taxon>
        <taxon>Araneomorphae</taxon>
        <taxon>Entelegynae</taxon>
        <taxon>Araneoidea</taxon>
        <taxon>Araneidae</taxon>
        <taxon>Araneus</taxon>
    </lineage>
</organism>
<name>A0A4Y2PCP3_ARAVE</name>
<keyword evidence="2" id="KW-1185">Reference proteome</keyword>
<sequence>RERSTLVKGIRRPTEGVRFHPTKGNLVIGKNRDGDQVYAKDADENEFYPAPYIHAFSKAGVPLYAKTKNGNLIFPKTPDGDEYYMHNDNDSSDIIEQNGILVPRYAKTASNDEMYPFASHPLNQPLYKEIIIGKRYATSSNNRPLHPLDYYGNEYTMVSYKNSHVDEELCFPNSYPITNDGWVIVPDIKNRPYISRTMLPGVENENIIGKLFRDELGFRDSYKRSLPKKTRLLAIIK</sequence>
<feature type="non-terminal residue" evidence="1">
    <location>
        <position position="1"/>
    </location>
</feature>
<dbReference type="OrthoDB" id="6452710at2759"/>
<accession>A0A4Y2PCP3</accession>